<comment type="similarity">
    <text evidence="1">Belongs to the oxygen-dependent FAD-linked oxidoreductase family.</text>
</comment>
<evidence type="ECO:0000256" key="3">
    <source>
        <dbReference type="ARBA" id="ARBA00022827"/>
    </source>
</evidence>
<name>A0A2J6SW44_9HELO</name>
<gene>
    <name evidence="6" type="ORF">K444DRAFT_538447</name>
</gene>
<evidence type="ECO:0000256" key="2">
    <source>
        <dbReference type="ARBA" id="ARBA00022630"/>
    </source>
</evidence>
<dbReference type="PANTHER" id="PTHR42973">
    <property type="entry name" value="BINDING OXIDOREDUCTASE, PUTATIVE (AFU_ORTHOLOGUE AFUA_1G17690)-RELATED"/>
    <property type="match status" value="1"/>
</dbReference>
<dbReference type="STRING" id="1095630.A0A2J6SW44"/>
<evidence type="ECO:0000313" key="7">
    <source>
        <dbReference type="Proteomes" id="UP000235371"/>
    </source>
</evidence>
<dbReference type="InParanoid" id="A0A2J6SW44"/>
<keyword evidence="4" id="KW-0560">Oxidoreductase</keyword>
<dbReference type="InterPro" id="IPR050416">
    <property type="entry name" value="FAD-linked_Oxidoreductase"/>
</dbReference>
<reference evidence="6 7" key="1">
    <citation type="submission" date="2016-04" db="EMBL/GenBank/DDBJ databases">
        <title>A degradative enzymes factory behind the ericoid mycorrhizal symbiosis.</title>
        <authorList>
            <consortium name="DOE Joint Genome Institute"/>
            <person name="Martino E."/>
            <person name="Morin E."/>
            <person name="Grelet G."/>
            <person name="Kuo A."/>
            <person name="Kohler A."/>
            <person name="Daghino S."/>
            <person name="Barry K."/>
            <person name="Choi C."/>
            <person name="Cichocki N."/>
            <person name="Clum A."/>
            <person name="Copeland A."/>
            <person name="Hainaut M."/>
            <person name="Haridas S."/>
            <person name="Labutti K."/>
            <person name="Lindquist E."/>
            <person name="Lipzen A."/>
            <person name="Khouja H.-R."/>
            <person name="Murat C."/>
            <person name="Ohm R."/>
            <person name="Olson A."/>
            <person name="Spatafora J."/>
            <person name="Veneault-Fourrey C."/>
            <person name="Henrissat B."/>
            <person name="Grigoriev I."/>
            <person name="Martin F."/>
            <person name="Perotto S."/>
        </authorList>
    </citation>
    <scope>NUCLEOTIDE SEQUENCE [LARGE SCALE GENOMIC DNA]</scope>
    <source>
        <strain evidence="6 7">E</strain>
    </source>
</reference>
<dbReference type="InterPro" id="IPR016166">
    <property type="entry name" value="FAD-bd_PCMH"/>
</dbReference>
<dbReference type="Proteomes" id="UP000235371">
    <property type="component" value="Unassembled WGS sequence"/>
</dbReference>
<dbReference type="RefSeq" id="XP_024731904.1">
    <property type="nucleotide sequence ID" value="XM_024875541.1"/>
</dbReference>
<sequence length="292" mass="31020">MLAVWSQTCFLQSTCVFEPKSAADVAGALQILQATNTQFAVRSGGHLAKPGSNGITDGVLISMVQFQTMQLVDGSKTAQLGAGLRWGAVYGWLAPHGLGIAGGRFGDVGVPGLLLGGGINWVGSQYGWAFNNIRNYEVVLASGAIVNANSSSHSDLFWALKGGSSNFGIVTRFDIATYEVTDIYGGLAEYVYTPGNYDQYVHAVANYLAPYGGSDNAMSAIDPITIITPSTGEFLYANYFFHRGSDPAPAAFANFTNIPPAFTDVNMRPNLAAFQVASFLLSPFFNLTPLLL</sequence>
<dbReference type="GO" id="GO:0071949">
    <property type="term" value="F:FAD binding"/>
    <property type="evidence" value="ECO:0007669"/>
    <property type="project" value="InterPro"/>
</dbReference>
<dbReference type="InterPro" id="IPR006094">
    <property type="entry name" value="Oxid_FAD_bind_N"/>
</dbReference>
<dbReference type="Gene3D" id="3.30.465.10">
    <property type="match status" value="1"/>
</dbReference>
<keyword evidence="2" id="KW-0285">Flavoprotein</keyword>
<dbReference type="EMBL" id="KZ613856">
    <property type="protein sequence ID" value="PMD55000.1"/>
    <property type="molecule type" value="Genomic_DNA"/>
</dbReference>
<evidence type="ECO:0000259" key="5">
    <source>
        <dbReference type="PROSITE" id="PS51387"/>
    </source>
</evidence>
<keyword evidence="7" id="KW-1185">Reference proteome</keyword>
<evidence type="ECO:0000256" key="1">
    <source>
        <dbReference type="ARBA" id="ARBA00005466"/>
    </source>
</evidence>
<evidence type="ECO:0000256" key="4">
    <source>
        <dbReference type="ARBA" id="ARBA00023002"/>
    </source>
</evidence>
<dbReference type="GeneID" id="36583621"/>
<feature type="domain" description="FAD-binding PCMH-type" evidence="5">
    <location>
        <begin position="9"/>
        <end position="180"/>
    </location>
</feature>
<dbReference type="OrthoDB" id="2151789at2759"/>
<keyword evidence="3" id="KW-0274">FAD</keyword>
<accession>A0A2J6SW44</accession>
<dbReference type="GO" id="GO:0016491">
    <property type="term" value="F:oxidoreductase activity"/>
    <property type="evidence" value="ECO:0007669"/>
    <property type="project" value="UniProtKB-KW"/>
</dbReference>
<organism evidence="6 7">
    <name type="scientific">Hyaloscypha bicolor E</name>
    <dbReference type="NCBI Taxonomy" id="1095630"/>
    <lineage>
        <taxon>Eukaryota</taxon>
        <taxon>Fungi</taxon>
        <taxon>Dikarya</taxon>
        <taxon>Ascomycota</taxon>
        <taxon>Pezizomycotina</taxon>
        <taxon>Leotiomycetes</taxon>
        <taxon>Helotiales</taxon>
        <taxon>Hyaloscyphaceae</taxon>
        <taxon>Hyaloscypha</taxon>
        <taxon>Hyaloscypha bicolor</taxon>
    </lineage>
</organism>
<dbReference type="AlphaFoldDB" id="A0A2J6SW44"/>
<dbReference type="SUPFAM" id="SSF56176">
    <property type="entry name" value="FAD-binding/transporter-associated domain-like"/>
    <property type="match status" value="1"/>
</dbReference>
<protein>
    <submittedName>
        <fullName evidence="6">FAD-binding domain-containing protein</fullName>
    </submittedName>
</protein>
<dbReference type="PANTHER" id="PTHR42973:SF53">
    <property type="entry name" value="FAD-BINDING PCMH-TYPE DOMAIN-CONTAINING PROTEIN-RELATED"/>
    <property type="match status" value="1"/>
</dbReference>
<proteinExistence type="inferred from homology"/>
<evidence type="ECO:0000313" key="6">
    <source>
        <dbReference type="EMBL" id="PMD55000.1"/>
    </source>
</evidence>
<dbReference type="InterPro" id="IPR016169">
    <property type="entry name" value="FAD-bd_PCMH_sub2"/>
</dbReference>
<dbReference type="PROSITE" id="PS51387">
    <property type="entry name" value="FAD_PCMH"/>
    <property type="match status" value="1"/>
</dbReference>
<dbReference type="InterPro" id="IPR036318">
    <property type="entry name" value="FAD-bd_PCMH-like_sf"/>
</dbReference>
<dbReference type="Pfam" id="PF01565">
    <property type="entry name" value="FAD_binding_4"/>
    <property type="match status" value="1"/>
</dbReference>